<dbReference type="InterPro" id="IPR050261">
    <property type="entry name" value="FrsA_esterase"/>
</dbReference>
<reference evidence="4 5" key="1">
    <citation type="journal article" date="2009" name="PLoS Genet.">
        <title>The complete genome and proteome of Laribacter hongkongensis reveal potential mechanisms for adaptations to different temperatures and habitats.</title>
        <authorList>
            <person name="Woo P.C."/>
            <person name="Lau S.K."/>
            <person name="Tse H."/>
            <person name="Teng J.L."/>
            <person name="Curreem S.O."/>
            <person name="Tsang A.K."/>
            <person name="Fan R.Y."/>
            <person name="Wong G.K."/>
            <person name="Huang Y."/>
            <person name="Loman N.J."/>
            <person name="Snyder L.A."/>
            <person name="Cai J.J."/>
            <person name="Huang J.D."/>
            <person name="Mak W."/>
            <person name="Pallen M.J."/>
            <person name="Lok S."/>
            <person name="Yuen K.Y."/>
        </authorList>
    </citation>
    <scope>NUCLEOTIDE SEQUENCE [LARGE SCALE GENOMIC DNA]</scope>
    <source>
        <strain evidence="4 5">HLHK9</strain>
    </source>
</reference>
<evidence type="ECO:0000313" key="4">
    <source>
        <dbReference type="EMBL" id="ACO74306.1"/>
    </source>
</evidence>
<evidence type="ECO:0000313" key="5">
    <source>
        <dbReference type="Proteomes" id="UP000002010"/>
    </source>
</evidence>
<keyword evidence="2" id="KW-0472">Membrane</keyword>
<accession>C1D766</accession>
<dbReference type="Pfam" id="PF12146">
    <property type="entry name" value="Hydrolase_4"/>
    <property type="match status" value="1"/>
</dbReference>
<dbReference type="Proteomes" id="UP000002010">
    <property type="component" value="Chromosome"/>
</dbReference>
<protein>
    <submittedName>
        <fullName evidence="4">Hydrolases of the alpha/beta superfamily</fullName>
    </submittedName>
</protein>
<feature type="domain" description="Serine aminopeptidase S33" evidence="3">
    <location>
        <begin position="81"/>
        <end position="203"/>
    </location>
</feature>
<evidence type="ECO:0000256" key="1">
    <source>
        <dbReference type="ARBA" id="ARBA00022801"/>
    </source>
</evidence>
<dbReference type="GO" id="GO:0052689">
    <property type="term" value="F:carboxylic ester hydrolase activity"/>
    <property type="evidence" value="ECO:0007669"/>
    <property type="project" value="UniProtKB-ARBA"/>
</dbReference>
<keyword evidence="2" id="KW-0812">Transmembrane</keyword>
<dbReference type="AlphaFoldDB" id="C1D766"/>
<dbReference type="eggNOG" id="COG1073">
    <property type="taxonomic scope" value="Bacteria"/>
</dbReference>
<evidence type="ECO:0000256" key="2">
    <source>
        <dbReference type="SAM" id="Phobius"/>
    </source>
</evidence>
<organism evidence="4 5">
    <name type="scientific">Laribacter hongkongensis (strain HLHK9)</name>
    <dbReference type="NCBI Taxonomy" id="557598"/>
    <lineage>
        <taxon>Bacteria</taxon>
        <taxon>Pseudomonadati</taxon>
        <taxon>Pseudomonadota</taxon>
        <taxon>Betaproteobacteria</taxon>
        <taxon>Neisseriales</taxon>
        <taxon>Aquaspirillaceae</taxon>
        <taxon>Laribacter</taxon>
    </lineage>
</organism>
<dbReference type="PANTHER" id="PTHR22946:SF9">
    <property type="entry name" value="POLYKETIDE TRANSFERASE AF380"/>
    <property type="match status" value="1"/>
</dbReference>
<keyword evidence="1 4" id="KW-0378">Hydrolase</keyword>
<dbReference type="InterPro" id="IPR022742">
    <property type="entry name" value="Hydrolase_4"/>
</dbReference>
<dbReference type="SUPFAM" id="SSF53474">
    <property type="entry name" value="alpha/beta-Hydrolases"/>
    <property type="match status" value="1"/>
</dbReference>
<gene>
    <name evidence="4" type="ordered locus">LHK_01316</name>
</gene>
<evidence type="ECO:0000259" key="3">
    <source>
        <dbReference type="Pfam" id="PF12146"/>
    </source>
</evidence>
<dbReference type="KEGG" id="lhk:LHK_01316"/>
<dbReference type="PANTHER" id="PTHR22946">
    <property type="entry name" value="DIENELACTONE HYDROLASE DOMAIN-CONTAINING PROTEIN-RELATED"/>
    <property type="match status" value="1"/>
</dbReference>
<dbReference type="Gene3D" id="3.40.50.1820">
    <property type="entry name" value="alpha/beta hydrolase"/>
    <property type="match status" value="1"/>
</dbReference>
<proteinExistence type="predicted"/>
<dbReference type="InterPro" id="IPR029058">
    <property type="entry name" value="AB_hydrolase_fold"/>
</dbReference>
<keyword evidence="5" id="KW-1185">Reference proteome</keyword>
<keyword evidence="2" id="KW-1133">Transmembrane helix</keyword>
<dbReference type="EMBL" id="CP001154">
    <property type="protein sequence ID" value="ACO74306.1"/>
    <property type="molecule type" value="Genomic_DNA"/>
</dbReference>
<dbReference type="HOGENOM" id="CLU_029375_6_2_4"/>
<dbReference type="STRING" id="557598.LHK_01316"/>
<sequence length="313" mass="33555">MIYFCCLTDWTDMTNSLLFLAGCALLLLGGHLALLRALRAPRRGHESGWPQARPVRIATVNRHQLAALWWPARHAGAPVQLMMHGWGGNGSDLAPAAEAAHAAGYAVLLPDARCHGRSDGDSFASLPRFAEDIDAALAWLHASHPDSPVALLGHSLGAAACILVASRRNDIAAVVSISAFAHPEELMQRWLASQGRWLRWLSPLILGHVQRVIGQRFESIAPVNLISHINCPLLILHGRHDNTVPADDALRLAAARPQAECLLLDGDHESFADMASAVNLVPGFLARQLSTGSAATPMNTIKTDTLRIAAGGD</sequence>
<feature type="transmembrane region" description="Helical" evidence="2">
    <location>
        <begin position="17"/>
        <end position="35"/>
    </location>
</feature>
<name>C1D766_LARHH</name>